<evidence type="ECO:0000256" key="4">
    <source>
        <dbReference type="ARBA" id="ARBA00022990"/>
    </source>
</evidence>
<dbReference type="GO" id="GO:0005737">
    <property type="term" value="C:cytoplasm"/>
    <property type="evidence" value="ECO:0007669"/>
    <property type="project" value="UniProtKB-SubCell"/>
</dbReference>
<dbReference type="GO" id="GO:0007021">
    <property type="term" value="P:tubulin complex assembly"/>
    <property type="evidence" value="ECO:0007669"/>
    <property type="project" value="TreeGrafter"/>
</dbReference>
<keyword evidence="4" id="KW-0007">Acetylation</keyword>
<dbReference type="AlphaFoldDB" id="A0A7S2W7D6"/>
<evidence type="ECO:0000313" key="9">
    <source>
        <dbReference type="EMBL" id="CAD9671399.1"/>
    </source>
</evidence>
<proteinExistence type="inferred from homology"/>
<keyword evidence="3" id="KW-0963">Cytoplasm</keyword>
<dbReference type="InterPro" id="IPR016098">
    <property type="entry name" value="CAP/MinC_C"/>
</dbReference>
<evidence type="ECO:0000313" key="10">
    <source>
        <dbReference type="EMBL" id="CAD9671402.1"/>
    </source>
</evidence>
<dbReference type="InterPro" id="IPR031925">
    <property type="entry name" value="TBCC_N"/>
</dbReference>
<evidence type="ECO:0000256" key="7">
    <source>
        <dbReference type="SAM" id="MobiDB-lite"/>
    </source>
</evidence>
<dbReference type="InterPro" id="IPR036223">
    <property type="entry name" value="CAP_C_sf"/>
</dbReference>
<evidence type="ECO:0000256" key="6">
    <source>
        <dbReference type="ARBA" id="ARBA00026055"/>
    </source>
</evidence>
<dbReference type="InterPro" id="IPR006599">
    <property type="entry name" value="CARP_motif"/>
</dbReference>
<comment type="subunit">
    <text evidence="6">Supercomplex made of cofactors A to E. Cofactors A and D function by capturing and stabilizing tubulin in a quasi-native conformation. Cofactor E binds to the cofactor D-tubulin complex; interaction with cofactor C then causes the release of tubulin polypeptides that are committed to the native state.</text>
</comment>
<reference evidence="10" key="1">
    <citation type="submission" date="2021-01" db="EMBL/GenBank/DDBJ databases">
        <authorList>
            <person name="Corre E."/>
            <person name="Pelletier E."/>
            <person name="Niang G."/>
            <person name="Scheremetjew M."/>
            <person name="Finn R."/>
            <person name="Kale V."/>
            <person name="Holt S."/>
            <person name="Cochrane G."/>
            <person name="Meng A."/>
            <person name="Brown T."/>
            <person name="Cohen L."/>
        </authorList>
    </citation>
    <scope>NUCLEOTIDE SEQUENCE</scope>
    <source>
        <strain evidence="10">NY070348D</strain>
    </source>
</reference>
<dbReference type="SUPFAM" id="SSF69340">
    <property type="entry name" value="C-terminal domain of adenylylcyclase associated protein"/>
    <property type="match status" value="1"/>
</dbReference>
<dbReference type="InterPro" id="IPR017901">
    <property type="entry name" value="C-CAP_CF_C-like"/>
</dbReference>
<dbReference type="Pfam" id="PF07986">
    <property type="entry name" value="TBCC"/>
    <property type="match status" value="1"/>
</dbReference>
<dbReference type="InterPro" id="IPR012945">
    <property type="entry name" value="Tubulin-bd_cofactor_C_dom"/>
</dbReference>
<evidence type="ECO:0000256" key="3">
    <source>
        <dbReference type="ARBA" id="ARBA00022490"/>
    </source>
</evidence>
<dbReference type="PROSITE" id="PS51329">
    <property type="entry name" value="C_CAP_COFACTOR_C"/>
    <property type="match status" value="1"/>
</dbReference>
<dbReference type="InterPro" id="IPR027684">
    <property type="entry name" value="TBCC"/>
</dbReference>
<dbReference type="Gene3D" id="2.160.20.70">
    <property type="match status" value="1"/>
</dbReference>
<dbReference type="PANTHER" id="PTHR15139">
    <property type="entry name" value="TUBULIN FOLDING COFACTOR C"/>
    <property type="match status" value="1"/>
</dbReference>
<dbReference type="Gene3D" id="1.20.58.1250">
    <property type="entry name" value="Tubulin Binding Cofactor C, N-terminal domain"/>
    <property type="match status" value="1"/>
</dbReference>
<dbReference type="EMBL" id="HBHK01005951">
    <property type="protein sequence ID" value="CAD9671399.1"/>
    <property type="molecule type" value="Transcribed_RNA"/>
</dbReference>
<evidence type="ECO:0000256" key="1">
    <source>
        <dbReference type="ARBA" id="ARBA00004496"/>
    </source>
</evidence>
<feature type="compositionally biased region" description="Low complexity" evidence="7">
    <location>
        <begin position="9"/>
        <end position="18"/>
    </location>
</feature>
<keyword evidence="5" id="KW-0143">Chaperone</keyword>
<dbReference type="SMART" id="SM00673">
    <property type="entry name" value="CARP"/>
    <property type="match status" value="2"/>
</dbReference>
<gene>
    <name evidence="9" type="ORF">QSP1433_LOCUS3539</name>
    <name evidence="10" type="ORF">QSP1433_LOCUS3540</name>
</gene>
<organism evidence="10">
    <name type="scientific">Mucochytrium quahogii</name>
    <dbReference type="NCBI Taxonomy" id="96639"/>
    <lineage>
        <taxon>Eukaryota</taxon>
        <taxon>Sar</taxon>
        <taxon>Stramenopiles</taxon>
        <taxon>Bigyra</taxon>
        <taxon>Labyrinthulomycetes</taxon>
        <taxon>Thraustochytrida</taxon>
        <taxon>Thraustochytriidae</taxon>
        <taxon>Mucochytrium</taxon>
    </lineage>
</organism>
<evidence type="ECO:0000259" key="8">
    <source>
        <dbReference type="PROSITE" id="PS51329"/>
    </source>
</evidence>
<feature type="region of interest" description="Disordered" evidence="7">
    <location>
        <begin position="150"/>
        <end position="176"/>
    </location>
</feature>
<accession>A0A7S2W7D6</accession>
<comment type="similarity">
    <text evidence="2">Belongs to the TBCC family.</text>
</comment>
<name>A0A7S2W7D6_9STRA</name>
<evidence type="ECO:0000256" key="5">
    <source>
        <dbReference type="ARBA" id="ARBA00023186"/>
    </source>
</evidence>
<feature type="compositionally biased region" description="Polar residues" evidence="7">
    <location>
        <begin position="166"/>
        <end position="176"/>
    </location>
</feature>
<dbReference type="EMBL" id="HBHK01005952">
    <property type="protein sequence ID" value="CAD9671402.1"/>
    <property type="molecule type" value="Transcribed_RNA"/>
</dbReference>
<dbReference type="PANTHER" id="PTHR15139:SF0">
    <property type="entry name" value="TUBULIN-SPECIFIC CHAPERONE C"/>
    <property type="match status" value="1"/>
</dbReference>
<dbReference type="Pfam" id="PF16752">
    <property type="entry name" value="TBCC_N"/>
    <property type="match status" value="1"/>
</dbReference>
<feature type="domain" description="C-CAP/cofactor C-like" evidence="8">
    <location>
        <begin position="167"/>
        <end position="332"/>
    </location>
</feature>
<dbReference type="GO" id="GO:0015631">
    <property type="term" value="F:tubulin binding"/>
    <property type="evidence" value="ECO:0007669"/>
    <property type="project" value="InterPro"/>
</dbReference>
<evidence type="ECO:0000256" key="2">
    <source>
        <dbReference type="ARBA" id="ARBA00008848"/>
    </source>
</evidence>
<dbReference type="GO" id="GO:0007023">
    <property type="term" value="P:post-chaperonin tubulin folding pathway"/>
    <property type="evidence" value="ECO:0007669"/>
    <property type="project" value="InterPro"/>
</dbReference>
<dbReference type="InterPro" id="IPR038397">
    <property type="entry name" value="TBCC_N_sf"/>
</dbReference>
<comment type="subcellular location">
    <subcellularLocation>
        <location evidence="1">Cytoplasm</location>
    </subcellularLocation>
</comment>
<sequence length="354" mass="40132">MDSLQSEYAGDADAAAAAQKRSALDKRWTSKLESRKEAQLRKEAEKKSELDPTQDVDLFQKVFKSLGKDVDQGLKEAAEEAGKEGGISRVELGKKLDSLVDIVANMQSELAKATLYLAPYDIRLSSERISKCTADIEQARLTLAPRKKFSFGSKRKAKKTSEKISKPQQQENNSNMRAAEKVLEGLSMSNEVLIRDKDDGVLSVDDVKEGQDVRFENVKKCTIHLKHQTGAVRFLNLSDCKVFIGPVAGSCFFENCKNCTFMIASRQIRIHDSQDCDFYLHVLSRPIIEHCKTLRFAPYALEYDLLQEQIEKSGLAAERASTMWQDVDDFRWLRQQQSPNWCILPDSDRIRKQL</sequence>
<feature type="region of interest" description="Disordered" evidence="7">
    <location>
        <begin position="1"/>
        <end position="51"/>
    </location>
</feature>
<protein>
    <recommendedName>
        <fullName evidence="8">C-CAP/cofactor C-like domain-containing protein</fullName>
    </recommendedName>
</protein>
<feature type="compositionally biased region" description="Basic and acidic residues" evidence="7">
    <location>
        <begin position="22"/>
        <end position="50"/>
    </location>
</feature>